<sequence>MVDCGAQPTFNYSPRSVDATFNYATTLDHRSFPRVIAARNRLLFRTVRFRDWEEISGPRGRERERAREGGITAEIRLEQAGVCS</sequence>
<name>A0A9E7JPL6_9LILI</name>
<reference evidence="1" key="1">
    <citation type="submission" date="2022-05" db="EMBL/GenBank/DDBJ databases">
        <title>The Musa troglodytarum L. genome provides insights into the mechanism of non-climacteric behaviour and enrichment of carotenoids.</title>
        <authorList>
            <person name="Wang J."/>
        </authorList>
    </citation>
    <scope>NUCLEOTIDE SEQUENCE</scope>
    <source>
        <tissue evidence="1">Leaf</tissue>
    </source>
</reference>
<protein>
    <submittedName>
        <fullName evidence="1">Uncharacterized protein</fullName>
    </submittedName>
</protein>
<evidence type="ECO:0000313" key="1">
    <source>
        <dbReference type="EMBL" id="URD88753.1"/>
    </source>
</evidence>
<dbReference type="EMBL" id="CP097504">
    <property type="protein sequence ID" value="URD88753.1"/>
    <property type="molecule type" value="Genomic_DNA"/>
</dbReference>
<organism evidence="1 2">
    <name type="scientific">Musa troglodytarum</name>
    <name type="common">fe'i banana</name>
    <dbReference type="NCBI Taxonomy" id="320322"/>
    <lineage>
        <taxon>Eukaryota</taxon>
        <taxon>Viridiplantae</taxon>
        <taxon>Streptophyta</taxon>
        <taxon>Embryophyta</taxon>
        <taxon>Tracheophyta</taxon>
        <taxon>Spermatophyta</taxon>
        <taxon>Magnoliopsida</taxon>
        <taxon>Liliopsida</taxon>
        <taxon>Zingiberales</taxon>
        <taxon>Musaceae</taxon>
        <taxon>Musa</taxon>
    </lineage>
</organism>
<dbReference type="AlphaFoldDB" id="A0A9E7JPL6"/>
<evidence type="ECO:0000313" key="2">
    <source>
        <dbReference type="Proteomes" id="UP001055439"/>
    </source>
</evidence>
<dbReference type="Proteomes" id="UP001055439">
    <property type="component" value="Chromosome 2"/>
</dbReference>
<proteinExistence type="predicted"/>
<accession>A0A9E7JPL6</accession>
<keyword evidence="2" id="KW-1185">Reference proteome</keyword>
<gene>
    <name evidence="1" type="ORF">MUK42_28446</name>
</gene>